<accession>A0ABD2QFG9</accession>
<gene>
    <name evidence="1" type="ORF">Ciccas_003197</name>
</gene>
<reference evidence="1 2" key="1">
    <citation type="submission" date="2024-11" db="EMBL/GenBank/DDBJ databases">
        <title>Adaptive evolution of stress response genes in parasites aligns with host niche diversity.</title>
        <authorList>
            <person name="Hahn C."/>
            <person name="Resl P."/>
        </authorList>
    </citation>
    <scope>NUCLEOTIDE SEQUENCE [LARGE SCALE GENOMIC DNA]</scope>
    <source>
        <strain evidence="1">EGGRZ-B1_66</strain>
        <tissue evidence="1">Body</tissue>
    </source>
</reference>
<dbReference type="AlphaFoldDB" id="A0ABD2QFG9"/>
<name>A0ABD2QFG9_9PLAT</name>
<protein>
    <recommendedName>
        <fullName evidence="3">Cation efflux protein cytoplasmic domain-containing protein</fullName>
    </recommendedName>
</protein>
<dbReference type="Proteomes" id="UP001626550">
    <property type="component" value="Unassembled WGS sequence"/>
</dbReference>
<evidence type="ECO:0000313" key="1">
    <source>
        <dbReference type="EMBL" id="KAL3318148.1"/>
    </source>
</evidence>
<evidence type="ECO:0008006" key="3">
    <source>
        <dbReference type="Google" id="ProtNLM"/>
    </source>
</evidence>
<feature type="non-terminal residue" evidence="1">
    <location>
        <position position="1"/>
    </location>
</feature>
<proteinExistence type="predicted"/>
<keyword evidence="2" id="KW-1185">Reference proteome</keyword>
<sequence length="52" mass="5949">EINAVKDEEAAIQFMLKHGDNIVNTLGAEINMIEERIKKEFPSVKHIDIEIN</sequence>
<evidence type="ECO:0000313" key="2">
    <source>
        <dbReference type="Proteomes" id="UP001626550"/>
    </source>
</evidence>
<dbReference type="EMBL" id="JBJKFK010000282">
    <property type="protein sequence ID" value="KAL3318148.1"/>
    <property type="molecule type" value="Genomic_DNA"/>
</dbReference>
<organism evidence="1 2">
    <name type="scientific">Cichlidogyrus casuarinus</name>
    <dbReference type="NCBI Taxonomy" id="1844966"/>
    <lineage>
        <taxon>Eukaryota</taxon>
        <taxon>Metazoa</taxon>
        <taxon>Spiralia</taxon>
        <taxon>Lophotrochozoa</taxon>
        <taxon>Platyhelminthes</taxon>
        <taxon>Monogenea</taxon>
        <taxon>Monopisthocotylea</taxon>
        <taxon>Dactylogyridea</taxon>
        <taxon>Ancyrocephalidae</taxon>
        <taxon>Cichlidogyrus</taxon>
    </lineage>
</organism>
<comment type="caution">
    <text evidence="1">The sequence shown here is derived from an EMBL/GenBank/DDBJ whole genome shotgun (WGS) entry which is preliminary data.</text>
</comment>